<comment type="caution">
    <text evidence="2">The sequence shown here is derived from an EMBL/GenBank/DDBJ whole genome shotgun (WGS) entry which is preliminary data.</text>
</comment>
<evidence type="ECO:0000313" key="2">
    <source>
        <dbReference type="EMBL" id="KAG0590756.1"/>
    </source>
</evidence>
<proteinExistence type="predicted"/>
<dbReference type="EMBL" id="CM026421">
    <property type="protein sequence ID" value="KAG0590756.1"/>
    <property type="molecule type" value="Genomic_DNA"/>
</dbReference>
<gene>
    <name evidence="2" type="ORF">KC19_1G124100</name>
</gene>
<evidence type="ECO:0000256" key="1">
    <source>
        <dbReference type="SAM" id="MobiDB-lite"/>
    </source>
</evidence>
<accession>A0A8T0J6E7</accession>
<protein>
    <submittedName>
        <fullName evidence="2">Uncharacterized protein</fullName>
    </submittedName>
</protein>
<feature type="compositionally biased region" description="Polar residues" evidence="1">
    <location>
        <begin position="132"/>
        <end position="143"/>
    </location>
</feature>
<dbReference type="AlphaFoldDB" id="A0A8T0J6E7"/>
<reference evidence="2" key="1">
    <citation type="submission" date="2020-06" db="EMBL/GenBank/DDBJ databases">
        <title>WGS assembly of Ceratodon purpureus strain R40.</title>
        <authorList>
            <person name="Carey S.B."/>
            <person name="Jenkins J."/>
            <person name="Shu S."/>
            <person name="Lovell J.T."/>
            <person name="Sreedasyam A."/>
            <person name="Maumus F."/>
            <person name="Tiley G.P."/>
            <person name="Fernandez-Pozo N."/>
            <person name="Barry K."/>
            <person name="Chen C."/>
            <person name="Wang M."/>
            <person name="Lipzen A."/>
            <person name="Daum C."/>
            <person name="Saski C.A."/>
            <person name="Payton A.C."/>
            <person name="Mcbreen J.C."/>
            <person name="Conrad R.E."/>
            <person name="Kollar L.M."/>
            <person name="Olsson S."/>
            <person name="Huttunen S."/>
            <person name="Landis J.B."/>
            <person name="Wickett N.J."/>
            <person name="Johnson M.G."/>
            <person name="Rensing S.A."/>
            <person name="Grimwood J."/>
            <person name="Schmutz J."/>
            <person name="Mcdaniel S.F."/>
        </authorList>
    </citation>
    <scope>NUCLEOTIDE SEQUENCE</scope>
    <source>
        <strain evidence="2">R40</strain>
    </source>
</reference>
<organism evidence="2 3">
    <name type="scientific">Ceratodon purpureus</name>
    <name type="common">Fire moss</name>
    <name type="synonym">Dicranum purpureum</name>
    <dbReference type="NCBI Taxonomy" id="3225"/>
    <lineage>
        <taxon>Eukaryota</taxon>
        <taxon>Viridiplantae</taxon>
        <taxon>Streptophyta</taxon>
        <taxon>Embryophyta</taxon>
        <taxon>Bryophyta</taxon>
        <taxon>Bryophytina</taxon>
        <taxon>Bryopsida</taxon>
        <taxon>Dicranidae</taxon>
        <taxon>Pseudoditrichales</taxon>
        <taxon>Ditrichaceae</taxon>
        <taxon>Ceratodon</taxon>
    </lineage>
</organism>
<feature type="region of interest" description="Disordered" evidence="1">
    <location>
        <begin position="115"/>
        <end position="171"/>
    </location>
</feature>
<name>A0A8T0J6E7_CERPU</name>
<dbReference type="Proteomes" id="UP000822688">
    <property type="component" value="Chromosome 1"/>
</dbReference>
<evidence type="ECO:0000313" key="3">
    <source>
        <dbReference type="Proteomes" id="UP000822688"/>
    </source>
</evidence>
<keyword evidence="3" id="KW-1185">Reference proteome</keyword>
<sequence length="171" mass="19122">MAVLYIVTIQILINEKASCIPSTCQTPGRVCFVWETTSQGPYRCRFLSGLRSEKRDPASQIRTAKKSTKLISNFHQTKSINRIILQVQTSPEIPPVRKFCVMGCTSDRPVTSTAIKSSATTKSHPKHHQKLEITSETNEADSSTEYHRPTSICNHPSDTGRDTGALFRRQS</sequence>